<sequence length="219" mass="25633">MAERRPCDGDMFFHESRYVTESGILTTIEGNPDNVKVLKIINIDGEFDDWFRWKDVKRKVHGRDNQLMPDIYGVCTAGDLGRVNRLTLYTYYWGETERRPTFEELLSGNYRAKFRNQDKDDFLPDSPENYRQDNVEWDPPLPSQQLQEVQTEVVDDDHNDNEIDQQFQQLQLQGIEEQTLTAAEGFIIQGVELQREGENTEPRFVVRQINRQHYGAAGN</sequence>
<dbReference type="EMBL" id="JAGDFL010000292">
    <property type="protein sequence ID" value="KAG7394184.1"/>
    <property type="molecule type" value="Genomic_DNA"/>
</dbReference>
<protein>
    <submittedName>
        <fullName evidence="2">Uncharacterized protein</fullName>
    </submittedName>
</protein>
<gene>
    <name evidence="2" type="ORF">PHYBOEH_005578</name>
</gene>
<reference evidence="2" key="1">
    <citation type="submission" date="2021-02" db="EMBL/GenBank/DDBJ databases">
        <authorList>
            <person name="Palmer J.M."/>
        </authorList>
    </citation>
    <scope>NUCLEOTIDE SEQUENCE</scope>
    <source>
        <strain evidence="2">SCRP23</strain>
    </source>
</reference>
<accession>A0A8T1WNX7</accession>
<dbReference type="Proteomes" id="UP000693981">
    <property type="component" value="Unassembled WGS sequence"/>
</dbReference>
<comment type="caution">
    <text evidence="2">The sequence shown here is derived from an EMBL/GenBank/DDBJ whole genome shotgun (WGS) entry which is preliminary data.</text>
</comment>
<keyword evidence="3" id="KW-1185">Reference proteome</keyword>
<feature type="compositionally biased region" description="Basic and acidic residues" evidence="1">
    <location>
        <begin position="117"/>
        <end position="134"/>
    </location>
</feature>
<proteinExistence type="predicted"/>
<evidence type="ECO:0000313" key="3">
    <source>
        <dbReference type="Proteomes" id="UP000693981"/>
    </source>
</evidence>
<evidence type="ECO:0000313" key="2">
    <source>
        <dbReference type="EMBL" id="KAG7394184.1"/>
    </source>
</evidence>
<dbReference type="AlphaFoldDB" id="A0A8T1WNX7"/>
<name>A0A8T1WNX7_9STRA</name>
<evidence type="ECO:0000256" key="1">
    <source>
        <dbReference type="SAM" id="MobiDB-lite"/>
    </source>
</evidence>
<organism evidence="2 3">
    <name type="scientific">Phytophthora boehmeriae</name>
    <dbReference type="NCBI Taxonomy" id="109152"/>
    <lineage>
        <taxon>Eukaryota</taxon>
        <taxon>Sar</taxon>
        <taxon>Stramenopiles</taxon>
        <taxon>Oomycota</taxon>
        <taxon>Peronosporomycetes</taxon>
        <taxon>Peronosporales</taxon>
        <taxon>Peronosporaceae</taxon>
        <taxon>Phytophthora</taxon>
    </lineage>
</organism>
<feature type="region of interest" description="Disordered" evidence="1">
    <location>
        <begin position="117"/>
        <end position="141"/>
    </location>
</feature>